<keyword evidence="7" id="KW-1185">Reference proteome</keyword>
<dbReference type="GO" id="GO:0005576">
    <property type="term" value="C:extracellular region"/>
    <property type="evidence" value="ECO:0007669"/>
    <property type="project" value="UniProtKB-SubCell"/>
</dbReference>
<dbReference type="WBParaSite" id="GPUH_0002691801-mRNA-1">
    <property type="protein sequence ID" value="GPUH_0002691801-mRNA-1"/>
    <property type="gene ID" value="GPUH_0002691801"/>
</dbReference>
<comment type="subcellular location">
    <subcellularLocation>
        <location evidence="1">Secreted</location>
    </subcellularLocation>
</comment>
<sequence length="61" mass="6770">MRELFVLLTVLTVATALLDQSIAIRGKLLCGAKPAANVRVKLWEEDTGSLKNQLFLINLFL</sequence>
<reference evidence="6 7" key="2">
    <citation type="submission" date="2018-11" db="EMBL/GenBank/DDBJ databases">
        <authorList>
            <consortium name="Pathogen Informatics"/>
        </authorList>
    </citation>
    <scope>NUCLEOTIDE SEQUENCE [LARGE SCALE GENOMIC DNA]</scope>
</reference>
<accession>A0A183F0Z7</accession>
<keyword evidence="3" id="KW-0964">Secreted</keyword>
<evidence type="ECO:0000313" key="8">
    <source>
        <dbReference type="WBParaSite" id="GPUH_0002691801-mRNA-1"/>
    </source>
</evidence>
<evidence type="ECO:0000256" key="1">
    <source>
        <dbReference type="ARBA" id="ARBA00004613"/>
    </source>
</evidence>
<dbReference type="EMBL" id="UYRT01115333">
    <property type="protein sequence ID" value="VDN49624.1"/>
    <property type="molecule type" value="Genomic_DNA"/>
</dbReference>
<keyword evidence="4 5" id="KW-0732">Signal</keyword>
<dbReference type="InterPro" id="IPR001534">
    <property type="entry name" value="Transthyretin-like"/>
</dbReference>
<protein>
    <submittedName>
        <fullName evidence="8">Transthyretin-like family protein</fullName>
    </submittedName>
</protein>
<dbReference type="GO" id="GO:0009986">
    <property type="term" value="C:cell surface"/>
    <property type="evidence" value="ECO:0007669"/>
    <property type="project" value="InterPro"/>
</dbReference>
<name>A0A183F0Z7_9BILA</name>
<evidence type="ECO:0000256" key="3">
    <source>
        <dbReference type="ARBA" id="ARBA00022525"/>
    </source>
</evidence>
<gene>
    <name evidence="6" type="ORF">GPUH_LOCUS26887</name>
</gene>
<proteinExistence type="inferred from homology"/>
<evidence type="ECO:0000256" key="2">
    <source>
        <dbReference type="ARBA" id="ARBA00010112"/>
    </source>
</evidence>
<dbReference type="AlphaFoldDB" id="A0A183F0Z7"/>
<dbReference type="Pfam" id="PF01060">
    <property type="entry name" value="TTR-52"/>
    <property type="match status" value="1"/>
</dbReference>
<evidence type="ECO:0000313" key="7">
    <source>
        <dbReference type="Proteomes" id="UP000271098"/>
    </source>
</evidence>
<dbReference type="Gene3D" id="2.60.40.3330">
    <property type="match status" value="1"/>
</dbReference>
<reference evidence="8" key="1">
    <citation type="submission" date="2016-06" db="UniProtKB">
        <authorList>
            <consortium name="WormBaseParasite"/>
        </authorList>
    </citation>
    <scope>IDENTIFICATION</scope>
</reference>
<feature type="chain" id="PRO_5043139358" evidence="5">
    <location>
        <begin position="17"/>
        <end position="61"/>
    </location>
</feature>
<evidence type="ECO:0000256" key="4">
    <source>
        <dbReference type="ARBA" id="ARBA00022729"/>
    </source>
</evidence>
<feature type="signal peptide" evidence="5">
    <location>
        <begin position="1"/>
        <end position="16"/>
    </location>
</feature>
<dbReference type="OrthoDB" id="5865764at2759"/>
<evidence type="ECO:0000313" key="6">
    <source>
        <dbReference type="EMBL" id="VDN49624.1"/>
    </source>
</evidence>
<dbReference type="Proteomes" id="UP000271098">
    <property type="component" value="Unassembled WGS sequence"/>
</dbReference>
<comment type="similarity">
    <text evidence="2">Belongs to the nematode transthyretin-like family.</text>
</comment>
<organism evidence="8">
    <name type="scientific">Gongylonema pulchrum</name>
    <dbReference type="NCBI Taxonomy" id="637853"/>
    <lineage>
        <taxon>Eukaryota</taxon>
        <taxon>Metazoa</taxon>
        <taxon>Ecdysozoa</taxon>
        <taxon>Nematoda</taxon>
        <taxon>Chromadorea</taxon>
        <taxon>Rhabditida</taxon>
        <taxon>Spirurina</taxon>
        <taxon>Spiruromorpha</taxon>
        <taxon>Spiruroidea</taxon>
        <taxon>Gongylonematidae</taxon>
        <taxon>Gongylonema</taxon>
    </lineage>
</organism>
<dbReference type="InterPro" id="IPR038479">
    <property type="entry name" value="Transthyretin-like_sf"/>
</dbReference>
<evidence type="ECO:0000256" key="5">
    <source>
        <dbReference type="SAM" id="SignalP"/>
    </source>
</evidence>